<name>A0A147GL42_9BURK</name>
<dbReference type="AlphaFoldDB" id="A0A147GL42"/>
<comment type="caution">
    <text evidence="2">The sequence shown here is derived from an EMBL/GenBank/DDBJ whole genome shotgun (WGS) entry which is preliminary data.</text>
</comment>
<feature type="compositionally biased region" description="Pro residues" evidence="1">
    <location>
        <begin position="144"/>
        <end position="158"/>
    </location>
</feature>
<organism evidence="2 3">
    <name type="scientific">Pseudacidovorax intermedius</name>
    <dbReference type="NCBI Taxonomy" id="433924"/>
    <lineage>
        <taxon>Bacteria</taxon>
        <taxon>Pseudomonadati</taxon>
        <taxon>Pseudomonadota</taxon>
        <taxon>Betaproteobacteria</taxon>
        <taxon>Burkholderiales</taxon>
        <taxon>Comamonadaceae</taxon>
        <taxon>Pseudacidovorax</taxon>
    </lineage>
</organism>
<dbReference type="EMBL" id="LDSL01000270">
    <property type="protein sequence ID" value="KTT07299.1"/>
    <property type="molecule type" value="Genomic_DNA"/>
</dbReference>
<feature type="non-terminal residue" evidence="2">
    <location>
        <position position="1"/>
    </location>
</feature>
<protein>
    <submittedName>
        <fullName evidence="2">Chemotaxis protein</fullName>
    </submittedName>
</protein>
<sequence length="167" mass="18058">AIEETRAAAQVSQRQEHQVMADSESRIAHVLGDFQQLTAELAASAELLRNEGRQIQAEVNDALVQLQFQDRVSQVLSHVRDNIARMPEVVRAHHAQGLRDGRLLPLQATELLEELASIYAMASERAVHDARLAAAAAGQGQPRSLPPAPHSAPAPAAPAPAEDITFF</sequence>
<keyword evidence="3" id="KW-1185">Reference proteome</keyword>
<accession>A0A147GL42</accession>
<reference evidence="2 3" key="1">
    <citation type="journal article" date="2016" name="Front. Microbiol.">
        <title>Genomic Resource of Rice Seed Associated Bacteria.</title>
        <authorList>
            <person name="Midha S."/>
            <person name="Bansal K."/>
            <person name="Sharma S."/>
            <person name="Kumar N."/>
            <person name="Patil P.P."/>
            <person name="Chaudhry V."/>
            <person name="Patil P.B."/>
        </authorList>
    </citation>
    <scope>NUCLEOTIDE SEQUENCE [LARGE SCALE GENOMIC DNA]</scope>
    <source>
        <strain evidence="2 3">NS331</strain>
    </source>
</reference>
<dbReference type="Proteomes" id="UP000072741">
    <property type="component" value="Unassembled WGS sequence"/>
</dbReference>
<gene>
    <name evidence="2" type="ORF">NS331_25250</name>
</gene>
<evidence type="ECO:0000256" key="1">
    <source>
        <dbReference type="SAM" id="MobiDB-lite"/>
    </source>
</evidence>
<proteinExistence type="predicted"/>
<feature type="region of interest" description="Disordered" evidence="1">
    <location>
        <begin position="133"/>
        <end position="167"/>
    </location>
</feature>
<dbReference type="PATRIC" id="fig|433924.3.peg.2548"/>
<evidence type="ECO:0000313" key="3">
    <source>
        <dbReference type="Proteomes" id="UP000072741"/>
    </source>
</evidence>
<evidence type="ECO:0000313" key="2">
    <source>
        <dbReference type="EMBL" id="KTT07299.1"/>
    </source>
</evidence>